<dbReference type="GO" id="GO:0003677">
    <property type="term" value="F:DNA binding"/>
    <property type="evidence" value="ECO:0007669"/>
    <property type="project" value="InterPro"/>
</dbReference>
<feature type="domain" description="Response regulatory" evidence="4">
    <location>
        <begin position="7"/>
        <end position="121"/>
    </location>
</feature>
<reference evidence="6 7" key="1">
    <citation type="submission" date="2017-03" db="EMBL/GenBank/DDBJ databases">
        <title>Genome sequence of Clostridium hungatei DSM 14427.</title>
        <authorList>
            <person name="Poehlein A."/>
            <person name="Daniel R."/>
        </authorList>
    </citation>
    <scope>NUCLEOTIDE SEQUENCE [LARGE SCALE GENOMIC DNA]</scope>
    <source>
        <strain evidence="6 7">DSM 14427</strain>
    </source>
</reference>
<keyword evidence="3" id="KW-0597">Phosphoprotein</keyword>
<keyword evidence="7" id="KW-1185">Reference proteome</keyword>
<dbReference type="Gene3D" id="3.40.50.2300">
    <property type="match status" value="1"/>
</dbReference>
<dbReference type="STRING" id="48256.CLHUN_39280"/>
<dbReference type="InterPro" id="IPR001789">
    <property type="entry name" value="Sig_transdc_resp-reg_receiver"/>
</dbReference>
<evidence type="ECO:0000256" key="3">
    <source>
        <dbReference type="PROSITE-ProRule" id="PRU00169"/>
    </source>
</evidence>
<dbReference type="PANTHER" id="PTHR43228:SF1">
    <property type="entry name" value="TWO-COMPONENT RESPONSE REGULATOR ARR22"/>
    <property type="match status" value="1"/>
</dbReference>
<dbReference type="RefSeq" id="WP_242656570.1">
    <property type="nucleotide sequence ID" value="NZ_MZGX01000033.1"/>
</dbReference>
<evidence type="ECO:0000256" key="1">
    <source>
        <dbReference type="ARBA" id="ARBA00018672"/>
    </source>
</evidence>
<dbReference type="AlphaFoldDB" id="A0A1V4SDZ3"/>
<feature type="modified residue" description="4-aspartylphosphate" evidence="3">
    <location>
        <position position="58"/>
    </location>
</feature>
<name>A0A1V4SDZ3_RUMHU</name>
<dbReference type="InterPro" id="IPR052048">
    <property type="entry name" value="ST_Response_Regulator"/>
</dbReference>
<dbReference type="InterPro" id="IPR011006">
    <property type="entry name" value="CheY-like_superfamily"/>
</dbReference>
<dbReference type="InterPro" id="IPR007492">
    <property type="entry name" value="LytTR_DNA-bd_dom"/>
</dbReference>
<evidence type="ECO:0000313" key="7">
    <source>
        <dbReference type="Proteomes" id="UP000191554"/>
    </source>
</evidence>
<feature type="domain" description="HTH LytTR-type" evidence="5">
    <location>
        <begin position="145"/>
        <end position="232"/>
    </location>
</feature>
<accession>A0A1V4SDZ3</accession>
<dbReference type="SMART" id="SM00448">
    <property type="entry name" value="REC"/>
    <property type="match status" value="1"/>
</dbReference>
<comment type="function">
    <text evidence="2">May play the central regulatory role in sporulation. It may be an element of the effector pathway responsible for the activation of sporulation genes in response to nutritional stress. Spo0A may act in concert with spo0H (a sigma factor) to control the expression of some genes that are critical to the sporulation process.</text>
</comment>
<dbReference type="Gene3D" id="2.40.50.1020">
    <property type="entry name" value="LytTr DNA-binding domain"/>
    <property type="match status" value="1"/>
</dbReference>
<dbReference type="SUPFAM" id="SSF52172">
    <property type="entry name" value="CheY-like"/>
    <property type="match status" value="1"/>
</dbReference>
<dbReference type="PROSITE" id="PS50930">
    <property type="entry name" value="HTH_LYTTR"/>
    <property type="match status" value="1"/>
</dbReference>
<evidence type="ECO:0000259" key="5">
    <source>
        <dbReference type="PROSITE" id="PS50930"/>
    </source>
</evidence>
<comment type="caution">
    <text evidence="6">The sequence shown here is derived from an EMBL/GenBank/DDBJ whole genome shotgun (WGS) entry which is preliminary data.</text>
</comment>
<dbReference type="EMBL" id="MZGX01000033">
    <property type="protein sequence ID" value="OPX42142.1"/>
    <property type="molecule type" value="Genomic_DNA"/>
</dbReference>
<proteinExistence type="predicted"/>
<evidence type="ECO:0000313" key="6">
    <source>
        <dbReference type="EMBL" id="OPX42142.1"/>
    </source>
</evidence>
<dbReference type="Pfam" id="PF00072">
    <property type="entry name" value="Response_reg"/>
    <property type="match status" value="1"/>
</dbReference>
<gene>
    <name evidence="6" type="primary">lytR_2</name>
    <name evidence="6" type="ORF">CLHUN_39280</name>
</gene>
<dbReference type="Pfam" id="PF04397">
    <property type="entry name" value="LytTR"/>
    <property type="match status" value="1"/>
</dbReference>
<dbReference type="GO" id="GO:0000160">
    <property type="term" value="P:phosphorelay signal transduction system"/>
    <property type="evidence" value="ECO:0007669"/>
    <property type="project" value="InterPro"/>
</dbReference>
<dbReference type="Proteomes" id="UP000191554">
    <property type="component" value="Unassembled WGS sequence"/>
</dbReference>
<evidence type="ECO:0000259" key="4">
    <source>
        <dbReference type="PROSITE" id="PS50110"/>
    </source>
</evidence>
<dbReference type="PROSITE" id="PS50110">
    <property type="entry name" value="RESPONSE_REGULATORY"/>
    <property type="match status" value="1"/>
</dbReference>
<dbReference type="SMART" id="SM00850">
    <property type="entry name" value="LytTR"/>
    <property type="match status" value="1"/>
</dbReference>
<evidence type="ECO:0000256" key="2">
    <source>
        <dbReference type="ARBA" id="ARBA00024867"/>
    </source>
</evidence>
<dbReference type="PANTHER" id="PTHR43228">
    <property type="entry name" value="TWO-COMPONENT RESPONSE REGULATOR"/>
    <property type="match status" value="1"/>
</dbReference>
<sequence length="252" mass="29377">MRILDHKVLIVDDDSGMRLVLRKVLEKVKGFNLVGEAENGQEAISMVASCRPDIIFMDAEMPVMNGIEASKRILETNPKIIIIIATAHEQYMSDAFELYAFDYLRKPFKIERIKQTLDRIKDMRKVWETSKMNEIFRHEKGLEKLVIRNKEGISLIDLKDIILIQREEGSTVIYSQKARHVTSEGLSEIEERLDKTLFFRSHKSYIINISLISKIETYGRWTYLIKFKDSDKDALLTYERYGVLENFFSSGL</sequence>
<organism evidence="6 7">
    <name type="scientific">Ruminiclostridium hungatei</name>
    <name type="common">Clostridium hungatei</name>
    <dbReference type="NCBI Taxonomy" id="48256"/>
    <lineage>
        <taxon>Bacteria</taxon>
        <taxon>Bacillati</taxon>
        <taxon>Bacillota</taxon>
        <taxon>Clostridia</taxon>
        <taxon>Eubacteriales</taxon>
        <taxon>Oscillospiraceae</taxon>
        <taxon>Ruminiclostridium</taxon>
    </lineage>
</organism>
<protein>
    <recommendedName>
        <fullName evidence="1">Stage 0 sporulation protein A homolog</fullName>
    </recommendedName>
</protein>